<proteinExistence type="predicted"/>
<gene>
    <name evidence="1" type="ORF">BDW02DRAFT_58968</name>
</gene>
<protein>
    <submittedName>
        <fullName evidence="1">Uncharacterized protein</fullName>
    </submittedName>
</protein>
<dbReference type="OrthoDB" id="3941101at2759"/>
<dbReference type="Proteomes" id="UP000800040">
    <property type="component" value="Unassembled WGS sequence"/>
</dbReference>
<evidence type="ECO:0000313" key="2">
    <source>
        <dbReference type="Proteomes" id="UP000800040"/>
    </source>
</evidence>
<sequence>MVATLRMDPLDFDVPQDDELPGYYEAARAPAYDSSAYGPLATFRLRQYDRKIQVLGAHGAPAASSYRIITNNFRIFSKKPEMEVLYTSPDMRQRMIASIDFDNNGGYPWRPRAHYDHTAEDGLTTRYKMESVNFEDWTLTTGDSTYVWRLDMRPISLIVCEKNSAMVVARFTYAERGMLALRGADVGELTIYHDRLTLARDGIDKVICGTIVVMTFQKKMGRNYTNRDWPNRLERVGSVTTEVSLPSLRRASIAGYSTVGN</sequence>
<dbReference type="EMBL" id="ML975367">
    <property type="protein sequence ID" value="KAF1831293.1"/>
    <property type="molecule type" value="Genomic_DNA"/>
</dbReference>
<organism evidence="1 2">
    <name type="scientific">Decorospora gaudefroyi</name>
    <dbReference type="NCBI Taxonomy" id="184978"/>
    <lineage>
        <taxon>Eukaryota</taxon>
        <taxon>Fungi</taxon>
        <taxon>Dikarya</taxon>
        <taxon>Ascomycota</taxon>
        <taxon>Pezizomycotina</taxon>
        <taxon>Dothideomycetes</taxon>
        <taxon>Pleosporomycetidae</taxon>
        <taxon>Pleosporales</taxon>
        <taxon>Pleosporineae</taxon>
        <taxon>Pleosporaceae</taxon>
        <taxon>Decorospora</taxon>
    </lineage>
</organism>
<dbReference type="AlphaFoldDB" id="A0A6A5KD33"/>
<accession>A0A6A5KD33</accession>
<evidence type="ECO:0000313" key="1">
    <source>
        <dbReference type="EMBL" id="KAF1831293.1"/>
    </source>
</evidence>
<keyword evidence="2" id="KW-1185">Reference proteome</keyword>
<reference evidence="1" key="1">
    <citation type="submission" date="2020-01" db="EMBL/GenBank/DDBJ databases">
        <authorList>
            <consortium name="DOE Joint Genome Institute"/>
            <person name="Haridas S."/>
            <person name="Albert R."/>
            <person name="Binder M."/>
            <person name="Bloem J."/>
            <person name="Labutti K."/>
            <person name="Salamov A."/>
            <person name="Andreopoulos B."/>
            <person name="Baker S.E."/>
            <person name="Barry K."/>
            <person name="Bills G."/>
            <person name="Bluhm B.H."/>
            <person name="Cannon C."/>
            <person name="Castanera R."/>
            <person name="Culley D.E."/>
            <person name="Daum C."/>
            <person name="Ezra D."/>
            <person name="Gonzalez J.B."/>
            <person name="Henrissat B."/>
            <person name="Kuo A."/>
            <person name="Liang C."/>
            <person name="Lipzen A."/>
            <person name="Lutzoni F."/>
            <person name="Magnuson J."/>
            <person name="Mondo S."/>
            <person name="Nolan M."/>
            <person name="Ohm R."/>
            <person name="Pangilinan J."/>
            <person name="Park H.-J."/>
            <person name="Ramirez L."/>
            <person name="Alfaro M."/>
            <person name="Sun H."/>
            <person name="Tritt A."/>
            <person name="Yoshinaga Y."/>
            <person name="Zwiers L.-H."/>
            <person name="Turgeon B.G."/>
            <person name="Goodwin S.B."/>
            <person name="Spatafora J.W."/>
            <person name="Crous P.W."/>
            <person name="Grigoriev I.V."/>
        </authorList>
    </citation>
    <scope>NUCLEOTIDE SEQUENCE</scope>
    <source>
        <strain evidence="1">P77</strain>
    </source>
</reference>
<name>A0A6A5KD33_9PLEO</name>